<dbReference type="PANTHER" id="PTHR19384:SF17">
    <property type="entry name" value="NADPH--CYTOCHROME P450 REDUCTASE"/>
    <property type="match status" value="1"/>
</dbReference>
<dbReference type="OrthoDB" id="5152852at2759"/>
<evidence type="ECO:0000256" key="1">
    <source>
        <dbReference type="ARBA" id="ARBA00022630"/>
    </source>
</evidence>
<dbReference type="SUPFAM" id="SSF52218">
    <property type="entry name" value="Flavoproteins"/>
    <property type="match status" value="1"/>
</dbReference>
<sequence length="188" mass="20716">MSGYPTTYSPATTSYFGYRKGVLEQMVQVFAASDVLAIGVVFLVAYCVTRRLRKKPKVVAVDAASLLADDPTRDIAAVIRNNERDCAVFFGSQTGTAEDFAGRLGKEAKGRFRLNTTIADVDEYDYDNFHRIARDKVYVFVLATYGDGEPTDNAAPFREVITSSNAPSLESLIFSVFGLGNSTYEHHQ</sequence>
<keyword evidence="5" id="KW-1185">Reference proteome</keyword>
<accession>A0A8H6MI18</accession>
<dbReference type="PANTHER" id="PTHR19384">
    <property type="entry name" value="NITRIC OXIDE SYNTHASE-RELATED"/>
    <property type="match status" value="1"/>
</dbReference>
<dbReference type="PROSITE" id="PS50902">
    <property type="entry name" value="FLAVODOXIN_LIKE"/>
    <property type="match status" value="1"/>
</dbReference>
<keyword evidence="1" id="KW-0285">Flavoprotein</keyword>
<evidence type="ECO:0000256" key="2">
    <source>
        <dbReference type="SAM" id="Phobius"/>
    </source>
</evidence>
<dbReference type="PRINTS" id="PR00369">
    <property type="entry name" value="FLAVODOXIN"/>
</dbReference>
<comment type="caution">
    <text evidence="4">The sequence shown here is derived from an EMBL/GenBank/DDBJ whole genome shotgun (WGS) entry which is preliminary data.</text>
</comment>
<evidence type="ECO:0000259" key="3">
    <source>
        <dbReference type="PROSITE" id="PS50902"/>
    </source>
</evidence>
<dbReference type="Proteomes" id="UP000639643">
    <property type="component" value="Unassembled WGS sequence"/>
</dbReference>
<evidence type="ECO:0000313" key="5">
    <source>
        <dbReference type="Proteomes" id="UP000639643"/>
    </source>
</evidence>
<dbReference type="GO" id="GO:0010181">
    <property type="term" value="F:FMN binding"/>
    <property type="evidence" value="ECO:0007669"/>
    <property type="project" value="InterPro"/>
</dbReference>
<dbReference type="GO" id="GO:0005829">
    <property type="term" value="C:cytosol"/>
    <property type="evidence" value="ECO:0007669"/>
    <property type="project" value="TreeGrafter"/>
</dbReference>
<keyword evidence="2" id="KW-1133">Transmembrane helix</keyword>
<gene>
    <name evidence="4" type="ORF">CMUS01_16812</name>
</gene>
<dbReference type="GO" id="GO:0003958">
    <property type="term" value="F:NADPH-hemoprotein reductase activity"/>
    <property type="evidence" value="ECO:0007669"/>
    <property type="project" value="TreeGrafter"/>
</dbReference>
<name>A0A8H6MI18_9PEZI</name>
<keyword evidence="2" id="KW-0472">Membrane</keyword>
<dbReference type="GO" id="GO:0050660">
    <property type="term" value="F:flavin adenine dinucleotide binding"/>
    <property type="evidence" value="ECO:0007669"/>
    <property type="project" value="TreeGrafter"/>
</dbReference>
<proteinExistence type="predicted"/>
<dbReference type="Gene3D" id="3.40.50.360">
    <property type="match status" value="1"/>
</dbReference>
<dbReference type="InterPro" id="IPR001094">
    <property type="entry name" value="Flavdoxin-like"/>
</dbReference>
<dbReference type="InterPro" id="IPR008254">
    <property type="entry name" value="Flavodoxin/NO_synth"/>
</dbReference>
<dbReference type="Pfam" id="PF00258">
    <property type="entry name" value="Flavodoxin_1"/>
    <property type="match status" value="1"/>
</dbReference>
<evidence type="ECO:0000313" key="4">
    <source>
        <dbReference type="EMBL" id="KAF6780741.1"/>
    </source>
</evidence>
<organism evidence="4 5">
    <name type="scientific">Colletotrichum musicola</name>
    <dbReference type="NCBI Taxonomy" id="2175873"/>
    <lineage>
        <taxon>Eukaryota</taxon>
        <taxon>Fungi</taxon>
        <taxon>Dikarya</taxon>
        <taxon>Ascomycota</taxon>
        <taxon>Pezizomycotina</taxon>
        <taxon>Sordariomycetes</taxon>
        <taxon>Hypocreomycetidae</taxon>
        <taxon>Glomerellales</taxon>
        <taxon>Glomerellaceae</taxon>
        <taxon>Colletotrichum</taxon>
        <taxon>Colletotrichum orchidearum species complex</taxon>
    </lineage>
</organism>
<dbReference type="EMBL" id="WIGM01002423">
    <property type="protein sequence ID" value="KAF6780741.1"/>
    <property type="molecule type" value="Genomic_DNA"/>
</dbReference>
<feature type="transmembrane region" description="Helical" evidence="2">
    <location>
        <begin position="26"/>
        <end position="48"/>
    </location>
</feature>
<dbReference type="AlphaFoldDB" id="A0A8H6MI18"/>
<protein>
    <submittedName>
        <fullName evidence="4">NADPH-cytochrome p450 reductase</fullName>
    </submittedName>
</protein>
<keyword evidence="2" id="KW-0812">Transmembrane</keyword>
<feature type="domain" description="Flavodoxin-like" evidence="3">
    <location>
        <begin position="86"/>
        <end position="188"/>
    </location>
</feature>
<dbReference type="InterPro" id="IPR029039">
    <property type="entry name" value="Flavoprotein-like_sf"/>
</dbReference>
<reference evidence="4" key="1">
    <citation type="journal article" date="2020" name="Phytopathology">
        <title>Genome Sequence Resources of Colletotrichum truncatum, C. plurivorum, C. musicola, and C. sojae: Four Species Pathogenic to Soybean (Glycine max).</title>
        <authorList>
            <person name="Rogerio F."/>
            <person name="Boufleur T.R."/>
            <person name="Ciampi-Guillardi M."/>
            <person name="Sukno S.A."/>
            <person name="Thon M.R."/>
            <person name="Massola Junior N.S."/>
            <person name="Baroncelli R."/>
        </authorList>
    </citation>
    <scope>NUCLEOTIDE SEQUENCE</scope>
    <source>
        <strain evidence="4">LFN0074</strain>
    </source>
</reference>